<evidence type="ECO:0000256" key="2">
    <source>
        <dbReference type="ARBA" id="ARBA00023136"/>
    </source>
</evidence>
<proteinExistence type="predicted"/>
<dbReference type="Pfam" id="PF13525">
    <property type="entry name" value="YfiO"/>
    <property type="match status" value="1"/>
</dbReference>
<evidence type="ECO:0000259" key="4">
    <source>
        <dbReference type="Pfam" id="PF13525"/>
    </source>
</evidence>
<dbReference type="PROSITE" id="PS51257">
    <property type="entry name" value="PROKAR_LIPOPROTEIN"/>
    <property type="match status" value="1"/>
</dbReference>
<dbReference type="Proteomes" id="UP000886657">
    <property type="component" value="Unassembled WGS sequence"/>
</dbReference>
<organism evidence="5 6">
    <name type="scientific">Candidatus Geothrix skivensis</name>
    <dbReference type="NCBI Taxonomy" id="2954439"/>
    <lineage>
        <taxon>Bacteria</taxon>
        <taxon>Pseudomonadati</taxon>
        <taxon>Acidobacteriota</taxon>
        <taxon>Holophagae</taxon>
        <taxon>Holophagales</taxon>
        <taxon>Holophagaceae</taxon>
        <taxon>Geothrix</taxon>
    </lineage>
</organism>
<dbReference type="InterPro" id="IPR017689">
    <property type="entry name" value="BamD"/>
</dbReference>
<evidence type="ECO:0000313" key="6">
    <source>
        <dbReference type="Proteomes" id="UP000886657"/>
    </source>
</evidence>
<reference evidence="5" key="1">
    <citation type="submission" date="2020-10" db="EMBL/GenBank/DDBJ databases">
        <title>Connecting structure to function with the recovery of over 1000 high-quality activated sludge metagenome-assembled genomes encoding full-length rRNA genes using long-read sequencing.</title>
        <authorList>
            <person name="Singleton C.M."/>
            <person name="Petriglieri F."/>
            <person name="Kristensen J.M."/>
            <person name="Kirkegaard R.H."/>
            <person name="Michaelsen T.Y."/>
            <person name="Andersen M.H."/>
            <person name="Karst S.M."/>
            <person name="Dueholm M.S."/>
            <person name="Nielsen P.H."/>
            <person name="Albertsen M."/>
        </authorList>
    </citation>
    <scope>NUCLEOTIDE SEQUENCE</scope>
    <source>
        <strain evidence="5">Skiv_18-Q3-R9-52_MAXAC.067</strain>
    </source>
</reference>
<dbReference type="InterPro" id="IPR039565">
    <property type="entry name" value="BamD-like"/>
</dbReference>
<gene>
    <name evidence="5" type="primary">bamD</name>
    <name evidence="5" type="ORF">IPP58_00525</name>
</gene>
<dbReference type="NCBIfam" id="TIGR03302">
    <property type="entry name" value="OM_YfiO"/>
    <property type="match status" value="1"/>
</dbReference>
<evidence type="ECO:0000256" key="3">
    <source>
        <dbReference type="ARBA" id="ARBA00023237"/>
    </source>
</evidence>
<keyword evidence="1" id="KW-0732">Signal</keyword>
<accession>A0A9D7SFD2</accession>
<dbReference type="EMBL" id="JADKIO010000002">
    <property type="protein sequence ID" value="MBK9794981.1"/>
    <property type="molecule type" value="Genomic_DNA"/>
</dbReference>
<comment type="caution">
    <text evidence="5">The sequence shown here is derived from an EMBL/GenBank/DDBJ whole genome shotgun (WGS) entry which is preliminary data.</text>
</comment>
<dbReference type="AlphaFoldDB" id="A0A9D7SFD2"/>
<feature type="domain" description="Outer membrane lipoprotein BamD-like" evidence="4">
    <location>
        <begin position="33"/>
        <end position="217"/>
    </location>
</feature>
<sequence length="309" mass="35823">MKRLLTALTLVAALAGLGLGCRKPKTVDKTISSADLLATADKQMKQGKFTEARVTLRHLEQYLPGSAEFPKAKLMLGDSFFFQGSPSYPEAQVEYTSFLNYFPRHELRDYALYHRALCHFSSIESAERDQAETRKALDGFQQLLKESPGSPYARETRAKILQCWRRIAEHELIVGVYYVNTYYYLGAERRLKGLLETYPDYVDRERAYYYLGEALRLRLLSSEEVVQFNKDYLARVQKTDFKDFTKEQLAEFNKEYLPFSQERIKGYRTEAKSYFQKLVESYPGSEWSRRAADRLVTMGTEGVKEELDS</sequence>
<name>A0A9D7SFD2_9BACT</name>
<dbReference type="Gene3D" id="1.25.40.10">
    <property type="entry name" value="Tetratricopeptide repeat domain"/>
    <property type="match status" value="1"/>
</dbReference>
<evidence type="ECO:0000256" key="1">
    <source>
        <dbReference type="ARBA" id="ARBA00022729"/>
    </source>
</evidence>
<dbReference type="SUPFAM" id="SSF48452">
    <property type="entry name" value="TPR-like"/>
    <property type="match status" value="1"/>
</dbReference>
<keyword evidence="2" id="KW-0472">Membrane</keyword>
<evidence type="ECO:0000313" key="5">
    <source>
        <dbReference type="EMBL" id="MBK9794981.1"/>
    </source>
</evidence>
<protein>
    <submittedName>
        <fullName evidence="5">Outer membrane protein assembly factor BamD</fullName>
    </submittedName>
</protein>
<keyword evidence="3" id="KW-0998">Cell outer membrane</keyword>
<dbReference type="InterPro" id="IPR019734">
    <property type="entry name" value="TPR_rpt"/>
</dbReference>
<dbReference type="Pfam" id="PF13174">
    <property type="entry name" value="TPR_6"/>
    <property type="match status" value="1"/>
</dbReference>
<dbReference type="InterPro" id="IPR011990">
    <property type="entry name" value="TPR-like_helical_dom_sf"/>
</dbReference>